<dbReference type="InterPro" id="IPR029058">
    <property type="entry name" value="AB_hydrolase_fold"/>
</dbReference>
<accession>A0A143QHF2</accession>
<dbReference type="EC" id="3.-.-.-" evidence="2"/>
<dbReference type="RefSeq" id="WP_048316830.1">
    <property type="nucleotide sequence ID" value="NZ_CP015220.1"/>
</dbReference>
<organism evidence="2 3">
    <name type="scientific">Rhodococcoides fascians</name>
    <name type="common">Rhodococcus fascians</name>
    <dbReference type="NCBI Taxonomy" id="1828"/>
    <lineage>
        <taxon>Bacteria</taxon>
        <taxon>Bacillati</taxon>
        <taxon>Actinomycetota</taxon>
        <taxon>Actinomycetes</taxon>
        <taxon>Mycobacteriales</taxon>
        <taxon>Nocardiaceae</taxon>
        <taxon>Rhodococcoides</taxon>
    </lineage>
</organism>
<dbReference type="KEGG" id="rhs:A3Q41_01055"/>
<dbReference type="Proteomes" id="UP000076038">
    <property type="component" value="Chromosome"/>
</dbReference>
<gene>
    <name evidence="2" type="ORF">A3Q41_01055</name>
</gene>
<reference evidence="2 3" key="1">
    <citation type="journal article" date="2016" name="Genome Announc.">
        <title>Complete Genome and Plasmid Sequences for Rhodococcus fascians D188 and Draft Sequences for Rhodococcus Isolates PBTS 1 and PBTS 2.</title>
        <authorList>
            <person name="Stamler R.A."/>
            <person name="Vereecke D."/>
            <person name="Zhang Y."/>
            <person name="Schilkey F."/>
            <person name="Devitt N."/>
            <person name="Randall J.J."/>
        </authorList>
    </citation>
    <scope>NUCLEOTIDE SEQUENCE [LARGE SCALE GENOMIC DNA]</scope>
    <source>
        <strain evidence="2 3">PBTS2</strain>
    </source>
</reference>
<dbReference type="GO" id="GO:0016787">
    <property type="term" value="F:hydrolase activity"/>
    <property type="evidence" value="ECO:0007669"/>
    <property type="project" value="UniProtKB-KW"/>
</dbReference>
<proteinExistence type="predicted"/>
<evidence type="ECO:0000313" key="3">
    <source>
        <dbReference type="Proteomes" id="UP000076038"/>
    </source>
</evidence>
<sequence>MTTQTVSVPGATLTYDVIGELEPGVTPLVLIGSPMDASGFGTLASHFCDRVVVTYDPRNVGRSRRDDPTAAVTFDQHADDLHAVLTAVGHGPVDVFASSGGAVNALVLVSRYPSDVRTLVAHEPPAGGTLPDRENIATVCANMVAAYDAHGRGPAIAQFMALLMHAGPIDNTFFDRPAPDPAQFGLSAEDDGTRDDALMANMRGGGVDFAPDVDAVRAAPTAVVIGVGEESGGPEDGHIAARAAYSTAALLGSEPIVFPGGHSGFLGGEFGQTGKPTEFAETLRKVLS</sequence>
<keyword evidence="3" id="KW-1185">Reference proteome</keyword>
<keyword evidence="2" id="KW-0378">Hydrolase</keyword>
<dbReference type="Gene3D" id="3.40.50.1820">
    <property type="entry name" value="alpha/beta hydrolase"/>
    <property type="match status" value="1"/>
</dbReference>
<reference evidence="3" key="2">
    <citation type="submission" date="2016-04" db="EMBL/GenBank/DDBJ databases">
        <title>Complete Genome and Plasmid Sequences for Rhodococcus fascians D188 and Draft Sequences for Rhodococcus spp. Isolates PBTS 1 and PBTS 2.</title>
        <authorList>
            <person name="Stamer R."/>
            <person name="Vereecke D."/>
            <person name="Zhang Y."/>
            <person name="Schilkey F."/>
            <person name="Devitt N."/>
            <person name="Randall J."/>
        </authorList>
    </citation>
    <scope>NUCLEOTIDE SEQUENCE [LARGE SCALE GENOMIC DNA]</scope>
    <source>
        <strain evidence="3">PBTS2</strain>
    </source>
</reference>
<dbReference type="InterPro" id="IPR000073">
    <property type="entry name" value="AB_hydrolase_1"/>
</dbReference>
<evidence type="ECO:0000259" key="1">
    <source>
        <dbReference type="Pfam" id="PF00561"/>
    </source>
</evidence>
<name>A0A143QHF2_RHOFA</name>
<dbReference type="OrthoDB" id="3210164at2"/>
<feature type="domain" description="AB hydrolase-1" evidence="1">
    <location>
        <begin position="49"/>
        <end position="163"/>
    </location>
</feature>
<dbReference type="EMBL" id="CP015220">
    <property type="protein sequence ID" value="AMY22369.1"/>
    <property type="molecule type" value="Genomic_DNA"/>
</dbReference>
<dbReference type="PATRIC" id="fig|1653479.3.peg.1073"/>
<protein>
    <submittedName>
        <fullName evidence="2">Putative hydrolase</fullName>
        <ecNumber evidence="2">3.-.-.-</ecNumber>
    </submittedName>
</protein>
<dbReference type="Pfam" id="PF00561">
    <property type="entry name" value="Abhydrolase_1"/>
    <property type="match status" value="1"/>
</dbReference>
<dbReference type="AlphaFoldDB" id="A0A143QHF2"/>
<dbReference type="SUPFAM" id="SSF53474">
    <property type="entry name" value="alpha/beta-Hydrolases"/>
    <property type="match status" value="1"/>
</dbReference>
<evidence type="ECO:0000313" key="2">
    <source>
        <dbReference type="EMBL" id="AMY22369.1"/>
    </source>
</evidence>